<dbReference type="Pfam" id="PF00787">
    <property type="entry name" value="PX"/>
    <property type="match status" value="1"/>
</dbReference>
<organism evidence="2">
    <name type="scientific">Arcella intermedia</name>
    <dbReference type="NCBI Taxonomy" id="1963864"/>
    <lineage>
        <taxon>Eukaryota</taxon>
        <taxon>Amoebozoa</taxon>
        <taxon>Tubulinea</taxon>
        <taxon>Elardia</taxon>
        <taxon>Arcellinida</taxon>
        <taxon>Sphaerothecina</taxon>
        <taxon>Arcellidae</taxon>
        <taxon>Arcella</taxon>
    </lineage>
</organism>
<sequence length="79" mass="9444">MKNHLRQKMEEKGKRLTIADLPGDTLTSWLGPGRFEKEFIEERRLGLENFLKSVVNHPWARFEEGLHKFLEKQEFECKD</sequence>
<proteinExistence type="predicted"/>
<feature type="domain" description="PX" evidence="1">
    <location>
        <begin position="1"/>
        <end position="77"/>
    </location>
</feature>
<dbReference type="AlphaFoldDB" id="A0A6B2LPQ4"/>
<accession>A0A6B2LPQ4</accession>
<dbReference type="PROSITE" id="PS50195">
    <property type="entry name" value="PX"/>
    <property type="match status" value="1"/>
</dbReference>
<dbReference type="Gene3D" id="3.30.1520.10">
    <property type="entry name" value="Phox-like domain"/>
    <property type="match status" value="1"/>
</dbReference>
<evidence type="ECO:0000313" key="2">
    <source>
        <dbReference type="EMBL" id="NDV38837.1"/>
    </source>
</evidence>
<name>A0A6B2LPQ4_9EUKA</name>
<dbReference type="GO" id="GO:0035091">
    <property type="term" value="F:phosphatidylinositol binding"/>
    <property type="evidence" value="ECO:0007669"/>
    <property type="project" value="InterPro"/>
</dbReference>
<dbReference type="InterPro" id="IPR036871">
    <property type="entry name" value="PX_dom_sf"/>
</dbReference>
<dbReference type="InterPro" id="IPR001683">
    <property type="entry name" value="PX_dom"/>
</dbReference>
<reference evidence="2" key="1">
    <citation type="journal article" date="2020" name="J. Eukaryot. Microbiol.">
        <title>De novo Sequencing, Assembly and Annotation of the Transcriptome for the Free-Living Testate Amoeba Arcella intermedia.</title>
        <authorList>
            <person name="Ribeiro G.M."/>
            <person name="Porfirio-Sousa A.L."/>
            <person name="Maurer-Alcala X.X."/>
            <person name="Katz L.A."/>
            <person name="Lahr D.J.G."/>
        </authorList>
    </citation>
    <scope>NUCLEOTIDE SEQUENCE</scope>
</reference>
<dbReference type="EMBL" id="GIBP01009868">
    <property type="protein sequence ID" value="NDV38837.1"/>
    <property type="molecule type" value="Transcribed_RNA"/>
</dbReference>
<dbReference type="SUPFAM" id="SSF64268">
    <property type="entry name" value="PX domain"/>
    <property type="match status" value="1"/>
</dbReference>
<evidence type="ECO:0000259" key="1">
    <source>
        <dbReference type="PROSITE" id="PS50195"/>
    </source>
</evidence>
<protein>
    <recommendedName>
        <fullName evidence="1">PX domain-containing protein</fullName>
    </recommendedName>
</protein>